<dbReference type="PROSITE" id="PS50294">
    <property type="entry name" value="WD_REPEATS_REGION"/>
    <property type="match status" value="2"/>
</dbReference>
<evidence type="ECO:0000256" key="8">
    <source>
        <dbReference type="ARBA" id="ARBA00023140"/>
    </source>
</evidence>
<dbReference type="PRINTS" id="PR00320">
    <property type="entry name" value="GPROTEINBRPT"/>
</dbReference>
<evidence type="ECO:0000256" key="11">
    <source>
        <dbReference type="PROSITE-ProRule" id="PRU00221"/>
    </source>
</evidence>
<sequence length="348" mass="38352">MMPLQPLLQIPGYSNFGIAWSPFIPNRLALASSANFGLVGNGRLHILSSLGPLGKVQIDQYYDNKDSIFDLAWSELNQNQLVTAGGDGNIKLYDLNLQDFPIKNFHEHSREVMSIDWSNLNKEIFASCSWDGSIKLWSPDRQTSLVTILAHQACVYATQFSPHSPNLLGSSSEDGTFKLWDLRLPDTRTSGTISGSGGARAVVEIRCMNGGEVLSFDWNKYKEGIIATTLTDSSIQTYDLRANRLSAPTSTVIPSNVGPTSLPVHRLEGHVYPAKKVAWSPWRADVLASGGYDMTTRVWSTIRPSPTFLVATQSAHTEFVAGLAWSLFEEGILMTCGWDGRVCPWKPV</sequence>
<dbReference type="InterPro" id="IPR036322">
    <property type="entry name" value="WD40_repeat_dom_sf"/>
</dbReference>
<dbReference type="GO" id="GO:0005829">
    <property type="term" value="C:cytosol"/>
    <property type="evidence" value="ECO:0007669"/>
    <property type="project" value="UniProtKB-SubCell"/>
</dbReference>
<keyword evidence="3" id="KW-0813">Transport</keyword>
<feature type="repeat" description="WD" evidence="11">
    <location>
        <begin position="105"/>
        <end position="147"/>
    </location>
</feature>
<evidence type="ECO:0000256" key="9">
    <source>
        <dbReference type="ARBA" id="ARBA00024017"/>
    </source>
</evidence>
<comment type="subcellular location">
    <subcellularLocation>
        <location evidence="2">Cytoplasm</location>
        <location evidence="2">Cytosol</location>
    </subcellularLocation>
    <subcellularLocation>
        <location evidence="1">Peroxisome matrix</location>
    </subcellularLocation>
</comment>
<evidence type="ECO:0000256" key="6">
    <source>
        <dbReference type="ARBA" id="ARBA00022737"/>
    </source>
</evidence>
<feature type="repeat" description="WD" evidence="11">
    <location>
        <begin position="148"/>
        <end position="190"/>
    </location>
</feature>
<accession>A0A0F7SPL9</accession>
<dbReference type="PANTHER" id="PTHR46027:SF1">
    <property type="entry name" value="PEROXISOMAL TARGETING SIGNAL 2 RECEPTOR"/>
    <property type="match status" value="1"/>
</dbReference>
<dbReference type="SUPFAM" id="SSF50978">
    <property type="entry name" value="WD40 repeat-like"/>
    <property type="match status" value="1"/>
</dbReference>
<dbReference type="Gene3D" id="2.130.10.10">
    <property type="entry name" value="YVTN repeat-like/Quinoprotein amine dehydrogenase"/>
    <property type="match status" value="1"/>
</dbReference>
<keyword evidence="7" id="KW-0653">Protein transport</keyword>
<proteinExistence type="inferred from homology"/>
<dbReference type="GO" id="GO:0016558">
    <property type="term" value="P:protein import into peroxisome matrix"/>
    <property type="evidence" value="ECO:0007669"/>
    <property type="project" value="InterPro"/>
</dbReference>
<reference evidence="12" key="1">
    <citation type="submission" date="2014-08" db="EMBL/GenBank/DDBJ databases">
        <authorList>
            <person name="Sharma Rahul"/>
            <person name="Thines Marco"/>
        </authorList>
    </citation>
    <scope>NUCLEOTIDE SEQUENCE</scope>
</reference>
<dbReference type="InterPro" id="IPR020472">
    <property type="entry name" value="WD40_PAC1"/>
</dbReference>
<dbReference type="InterPro" id="IPR001680">
    <property type="entry name" value="WD40_rpt"/>
</dbReference>
<evidence type="ECO:0000256" key="7">
    <source>
        <dbReference type="ARBA" id="ARBA00022927"/>
    </source>
</evidence>
<dbReference type="GO" id="GO:0005782">
    <property type="term" value="C:peroxisomal matrix"/>
    <property type="evidence" value="ECO:0007669"/>
    <property type="project" value="UniProtKB-SubCell"/>
</dbReference>
<evidence type="ECO:0000256" key="4">
    <source>
        <dbReference type="ARBA" id="ARBA00022490"/>
    </source>
</evidence>
<dbReference type="AlphaFoldDB" id="A0A0F7SPL9"/>
<dbReference type="SMART" id="SM00320">
    <property type="entry name" value="WD40"/>
    <property type="match status" value="6"/>
</dbReference>
<evidence type="ECO:0000256" key="2">
    <source>
        <dbReference type="ARBA" id="ARBA00004514"/>
    </source>
</evidence>
<keyword evidence="4" id="KW-0963">Cytoplasm</keyword>
<dbReference type="InterPro" id="IPR015943">
    <property type="entry name" value="WD40/YVTN_repeat-like_dom_sf"/>
</dbReference>
<organism evidence="12">
    <name type="scientific">Phaffia rhodozyma</name>
    <name type="common">Yeast</name>
    <name type="synonym">Xanthophyllomyces dendrorhous</name>
    <dbReference type="NCBI Taxonomy" id="264483"/>
    <lineage>
        <taxon>Eukaryota</taxon>
        <taxon>Fungi</taxon>
        <taxon>Dikarya</taxon>
        <taxon>Basidiomycota</taxon>
        <taxon>Agaricomycotina</taxon>
        <taxon>Tremellomycetes</taxon>
        <taxon>Cystofilobasidiales</taxon>
        <taxon>Mrakiaceae</taxon>
        <taxon>Phaffia</taxon>
    </lineage>
</organism>
<protein>
    <recommendedName>
        <fullName evidence="10">Peroxin-7</fullName>
    </recommendedName>
</protein>
<dbReference type="GO" id="GO:0005053">
    <property type="term" value="F:peroxisome matrix targeting signal-2 binding"/>
    <property type="evidence" value="ECO:0007669"/>
    <property type="project" value="InterPro"/>
</dbReference>
<feature type="repeat" description="WD" evidence="11">
    <location>
        <begin position="267"/>
        <end position="300"/>
    </location>
</feature>
<evidence type="ECO:0000313" key="12">
    <source>
        <dbReference type="EMBL" id="CED84147.1"/>
    </source>
</evidence>
<evidence type="ECO:0000256" key="1">
    <source>
        <dbReference type="ARBA" id="ARBA00004253"/>
    </source>
</evidence>
<comment type="similarity">
    <text evidence="9">Belongs to the WD repeat peroxin-7 family.</text>
</comment>
<evidence type="ECO:0000256" key="10">
    <source>
        <dbReference type="ARBA" id="ARBA00032565"/>
    </source>
</evidence>
<evidence type="ECO:0000256" key="3">
    <source>
        <dbReference type="ARBA" id="ARBA00022448"/>
    </source>
</evidence>
<keyword evidence="12" id="KW-0675">Receptor</keyword>
<dbReference type="Pfam" id="PF00400">
    <property type="entry name" value="WD40"/>
    <property type="match status" value="4"/>
</dbReference>
<dbReference type="InterPro" id="IPR044536">
    <property type="entry name" value="PEX7"/>
</dbReference>
<dbReference type="PROSITE" id="PS50082">
    <property type="entry name" value="WD_REPEATS_2"/>
    <property type="match status" value="3"/>
</dbReference>
<keyword evidence="8" id="KW-0576">Peroxisome</keyword>
<dbReference type="EMBL" id="LN483157">
    <property type="protein sequence ID" value="CED84147.1"/>
    <property type="molecule type" value="Genomic_DNA"/>
</dbReference>
<dbReference type="PANTHER" id="PTHR46027">
    <property type="entry name" value="PEROXISOMAL TARGETING SIGNAL 2 RECEPTOR"/>
    <property type="match status" value="1"/>
</dbReference>
<keyword evidence="6" id="KW-0677">Repeat</keyword>
<name>A0A0F7SPL9_PHARH</name>
<keyword evidence="5 11" id="KW-0853">WD repeat</keyword>
<evidence type="ECO:0000256" key="5">
    <source>
        <dbReference type="ARBA" id="ARBA00022574"/>
    </source>
</evidence>